<keyword evidence="1" id="KW-1133">Transmembrane helix</keyword>
<name>A0A1X2IPH5_9FUNG</name>
<evidence type="ECO:0000313" key="3">
    <source>
        <dbReference type="Proteomes" id="UP000193560"/>
    </source>
</evidence>
<feature type="transmembrane region" description="Helical" evidence="1">
    <location>
        <begin position="35"/>
        <end position="57"/>
    </location>
</feature>
<dbReference type="Proteomes" id="UP000193560">
    <property type="component" value="Unassembled WGS sequence"/>
</dbReference>
<sequence>MCQWWQIVLIRWMNLQILKYWAVEVKPLMMMWRRLIVIIIVILYRNFFFFFLMVFYMCHCCHKIMVLGKDRNSWIRYC</sequence>
<dbReference type="EMBL" id="MCGE01000007">
    <property type="protein sequence ID" value="ORZ19915.1"/>
    <property type="molecule type" value="Genomic_DNA"/>
</dbReference>
<evidence type="ECO:0000313" key="2">
    <source>
        <dbReference type="EMBL" id="ORZ19915.1"/>
    </source>
</evidence>
<reference evidence="2 3" key="1">
    <citation type="submission" date="2016-07" db="EMBL/GenBank/DDBJ databases">
        <title>Pervasive Adenine N6-methylation of Active Genes in Fungi.</title>
        <authorList>
            <consortium name="DOE Joint Genome Institute"/>
            <person name="Mondo S.J."/>
            <person name="Dannebaum R.O."/>
            <person name="Kuo R.C."/>
            <person name="Labutti K."/>
            <person name="Haridas S."/>
            <person name="Kuo A."/>
            <person name="Salamov A."/>
            <person name="Ahrendt S.R."/>
            <person name="Lipzen A."/>
            <person name="Sullivan W."/>
            <person name="Andreopoulos W.B."/>
            <person name="Clum A."/>
            <person name="Lindquist E."/>
            <person name="Daum C."/>
            <person name="Ramamoorthy G.K."/>
            <person name="Gryganskyi A."/>
            <person name="Culley D."/>
            <person name="Magnuson J.K."/>
            <person name="James T.Y."/>
            <person name="O'Malley M.A."/>
            <person name="Stajich J.E."/>
            <person name="Spatafora J.W."/>
            <person name="Visel A."/>
            <person name="Grigoriev I.V."/>
        </authorList>
    </citation>
    <scope>NUCLEOTIDE SEQUENCE [LARGE SCALE GENOMIC DNA]</scope>
    <source>
        <strain evidence="2 3">NRRL 1336</strain>
    </source>
</reference>
<accession>A0A1X2IPH5</accession>
<keyword evidence="1" id="KW-0812">Transmembrane</keyword>
<comment type="caution">
    <text evidence="2">The sequence shown here is derived from an EMBL/GenBank/DDBJ whole genome shotgun (WGS) entry which is preliminary data.</text>
</comment>
<keyword evidence="1" id="KW-0472">Membrane</keyword>
<organism evidence="2 3">
    <name type="scientific">Absidia repens</name>
    <dbReference type="NCBI Taxonomy" id="90262"/>
    <lineage>
        <taxon>Eukaryota</taxon>
        <taxon>Fungi</taxon>
        <taxon>Fungi incertae sedis</taxon>
        <taxon>Mucoromycota</taxon>
        <taxon>Mucoromycotina</taxon>
        <taxon>Mucoromycetes</taxon>
        <taxon>Mucorales</taxon>
        <taxon>Cunninghamellaceae</taxon>
        <taxon>Absidia</taxon>
    </lineage>
</organism>
<keyword evidence="3" id="KW-1185">Reference proteome</keyword>
<dbReference type="AlphaFoldDB" id="A0A1X2IPH5"/>
<gene>
    <name evidence="2" type="ORF">BCR42DRAFT_410794</name>
</gene>
<protein>
    <submittedName>
        <fullName evidence="2">Uncharacterized protein</fullName>
    </submittedName>
</protein>
<proteinExistence type="predicted"/>
<evidence type="ECO:0000256" key="1">
    <source>
        <dbReference type="SAM" id="Phobius"/>
    </source>
</evidence>